<evidence type="ECO:0000259" key="2">
    <source>
        <dbReference type="PROSITE" id="PS51782"/>
    </source>
</evidence>
<dbReference type="Gene3D" id="2.60.40.10">
    <property type="entry name" value="Immunoglobulins"/>
    <property type="match status" value="1"/>
</dbReference>
<dbReference type="InterPro" id="IPR013783">
    <property type="entry name" value="Ig-like_fold"/>
</dbReference>
<dbReference type="Pfam" id="PF07833">
    <property type="entry name" value="Cu_amine_oxidN1"/>
    <property type="match status" value="1"/>
</dbReference>
<protein>
    <submittedName>
        <fullName evidence="3">LysM repeat protein</fullName>
    </submittedName>
</protein>
<proteinExistence type="predicted"/>
<evidence type="ECO:0000313" key="4">
    <source>
        <dbReference type="Proteomes" id="UP001204798"/>
    </source>
</evidence>
<dbReference type="Gene3D" id="3.10.350.10">
    <property type="entry name" value="LysM domain"/>
    <property type="match status" value="1"/>
</dbReference>
<dbReference type="InterPro" id="IPR012854">
    <property type="entry name" value="Cu_amine_oxidase-like_N"/>
</dbReference>
<evidence type="ECO:0000313" key="3">
    <source>
        <dbReference type="EMBL" id="MCS3920523.1"/>
    </source>
</evidence>
<dbReference type="CDD" id="cd00118">
    <property type="entry name" value="LysM"/>
    <property type="match status" value="1"/>
</dbReference>
<dbReference type="InterPro" id="IPR036582">
    <property type="entry name" value="Mao_N_sf"/>
</dbReference>
<dbReference type="SMART" id="SM00257">
    <property type="entry name" value="LysM"/>
    <property type="match status" value="1"/>
</dbReference>
<reference evidence="3 4" key="1">
    <citation type="submission" date="2022-08" db="EMBL/GenBank/DDBJ databases">
        <title>Bacterial and archaeal communities from various locations to study Microbial Dark Matter (Phase II).</title>
        <authorList>
            <person name="Stepanauskas R."/>
        </authorList>
    </citation>
    <scope>NUCLEOTIDE SEQUENCE [LARGE SCALE GENOMIC DNA]</scope>
    <source>
        <strain evidence="3 4">PD1</strain>
    </source>
</reference>
<dbReference type="Proteomes" id="UP001204798">
    <property type="component" value="Unassembled WGS sequence"/>
</dbReference>
<comment type="caution">
    <text evidence="3">The sequence shown here is derived from an EMBL/GenBank/DDBJ whole genome shotgun (WGS) entry which is preliminary data.</text>
</comment>
<name>A0ABT2ERC9_9BACT</name>
<feature type="domain" description="LysM" evidence="2">
    <location>
        <begin position="514"/>
        <end position="558"/>
    </location>
</feature>
<dbReference type="EMBL" id="JANUCP010000005">
    <property type="protein sequence ID" value="MCS3920523.1"/>
    <property type="molecule type" value="Genomic_DNA"/>
</dbReference>
<organism evidence="3 4">
    <name type="scientific">Candidatus Fervidibacter sacchari</name>
    <dbReference type="NCBI Taxonomy" id="1448929"/>
    <lineage>
        <taxon>Bacteria</taxon>
        <taxon>Candidatus Fervidibacterota</taxon>
        <taxon>Candidatus Fervidibacter</taxon>
    </lineage>
</organism>
<dbReference type="RefSeq" id="WP_259100060.1">
    <property type="nucleotide sequence ID" value="NZ_CP130454.1"/>
</dbReference>
<feature type="region of interest" description="Disordered" evidence="1">
    <location>
        <begin position="263"/>
        <end position="300"/>
    </location>
</feature>
<dbReference type="Pfam" id="PF01476">
    <property type="entry name" value="LysM"/>
    <property type="match status" value="1"/>
</dbReference>
<accession>A0ABT2ERC9</accession>
<dbReference type="InterPro" id="IPR036779">
    <property type="entry name" value="LysM_dom_sf"/>
</dbReference>
<keyword evidence="4" id="KW-1185">Reference proteome</keyword>
<dbReference type="SUPFAM" id="SSF54106">
    <property type="entry name" value="LysM domain"/>
    <property type="match status" value="1"/>
</dbReference>
<dbReference type="Gene3D" id="3.30.457.10">
    <property type="entry name" value="Copper amine oxidase-like, N-terminal domain"/>
    <property type="match status" value="1"/>
</dbReference>
<gene>
    <name evidence="3" type="ORF">M2350_002952</name>
</gene>
<dbReference type="PROSITE" id="PS51782">
    <property type="entry name" value="LYSM"/>
    <property type="match status" value="1"/>
</dbReference>
<dbReference type="InterPro" id="IPR018392">
    <property type="entry name" value="LysM"/>
</dbReference>
<sequence length="676" mass="72652">MWRVSRWAFCAFRVSWGLIGALVVLMVAFGWAQTTDGAPMVVFLEPSDGATIPSDVDSIQIRFRLISPDNTNLMRYQPFVNGLPGNEPIPIDPPSPQVELTILWRGVKQFPDGAHIISIKVVDAKGREGMGSLTLYKGRDSTKPTAEILHPKSGDTLRGQVPILVRVSDDRGVRGITVSATQRETSKTQTIYMAVGNYGRFMEVRVIWDTTMKHPETKEDLFPDGIYLLQARVRDQEGNEGTSNEVLVIVQNKVAQPLISQVAPGQTARGGAMPPVSLTETPQTPQPSLPLTVPPGEGKPSSIEGLKVAPTQVPAQVAIAAPTTQPRPIVAVPEPESAGQKVGVELGLQKPEISLPQVAMATITPQPRLTIALPTPEVAGQKVVSEPSLQRTDLPFPQIVGAVPTSSRPSLGVGYGESKIAAPYAAPQPQLPVTATPQVASVERRPVNVPAGQIQLASAWLPTSPRTLQKSPELLETPKVAAPTLVPRLPAPEARPVIKKPSRQTVLVEPAHSFRYTVIAGDTLYGLAERFGISVKELAAVNGLPENAPLRIGQRLIIPARPVTVLVDGKPAECEVPAFIRNGISVGSFRAVVEASGGIVGWDNERKQATATLGTLNLIATIGKSTLEVNGEQIPLSIAPFLLRNRTFLPLRELGTALGKEVRWEKGTLLLETPRR</sequence>
<evidence type="ECO:0000256" key="1">
    <source>
        <dbReference type="SAM" id="MobiDB-lite"/>
    </source>
</evidence>
<dbReference type="SUPFAM" id="SSF55383">
    <property type="entry name" value="Copper amine oxidase, domain N"/>
    <property type="match status" value="1"/>
</dbReference>